<feature type="transmembrane region" description="Helical" evidence="1">
    <location>
        <begin position="252"/>
        <end position="269"/>
    </location>
</feature>
<keyword evidence="1" id="KW-0472">Membrane</keyword>
<proteinExistence type="predicted"/>
<feature type="transmembrane region" description="Helical" evidence="1">
    <location>
        <begin position="225"/>
        <end position="246"/>
    </location>
</feature>
<evidence type="ECO:0000259" key="2">
    <source>
        <dbReference type="Pfam" id="PF01569"/>
    </source>
</evidence>
<feature type="transmembrane region" description="Helical" evidence="1">
    <location>
        <begin position="132"/>
        <end position="153"/>
    </location>
</feature>
<keyword evidence="1" id="KW-1133">Transmembrane helix</keyword>
<feature type="transmembrane region" description="Helical" evidence="1">
    <location>
        <begin position="289"/>
        <end position="310"/>
    </location>
</feature>
<comment type="caution">
    <text evidence="3">The sequence shown here is derived from an EMBL/GenBank/DDBJ whole genome shotgun (WGS) entry which is preliminary data.</text>
</comment>
<dbReference type="OrthoDB" id="3240395at2"/>
<keyword evidence="1" id="KW-0812">Transmembrane</keyword>
<reference evidence="4" key="1">
    <citation type="submission" date="2017-10" db="EMBL/GenBank/DDBJ databases">
        <title>Draft genome sequences of strains TRE 1, TRE 9, TRE H and TRI 7, isolated from tamarins, belonging to four potential novel Bifidobacterium species.</title>
        <authorList>
            <person name="Mattarelli P."/>
            <person name="Modesto M."/>
            <person name="Puglisi E."/>
            <person name="Morelli L."/>
            <person name="Bonetti A."/>
            <person name="Spezio C."/>
            <person name="Sandri C."/>
        </authorList>
    </citation>
    <scope>NUCLEOTIDE SEQUENCE [LARGE SCALE GENOMIC DNA]</scope>
    <source>
        <strain evidence="4">TREH</strain>
    </source>
</reference>
<dbReference type="InterPro" id="IPR036938">
    <property type="entry name" value="PAP2/HPO_sf"/>
</dbReference>
<dbReference type="SUPFAM" id="SSF48317">
    <property type="entry name" value="Acid phosphatase/Vanadium-dependent haloperoxidase"/>
    <property type="match status" value="1"/>
</dbReference>
<organism evidence="3 4">
    <name type="scientific">Bifidobacterium felsineum</name>
    <dbReference type="NCBI Taxonomy" id="2045440"/>
    <lineage>
        <taxon>Bacteria</taxon>
        <taxon>Bacillati</taxon>
        <taxon>Actinomycetota</taxon>
        <taxon>Actinomycetes</taxon>
        <taxon>Bifidobacteriales</taxon>
        <taxon>Bifidobacteriaceae</taxon>
        <taxon>Bifidobacterium</taxon>
    </lineage>
</organism>
<feature type="transmembrane region" description="Helical" evidence="1">
    <location>
        <begin position="199"/>
        <end position="218"/>
    </location>
</feature>
<evidence type="ECO:0000313" key="3">
    <source>
        <dbReference type="EMBL" id="PJM78148.1"/>
    </source>
</evidence>
<dbReference type="AlphaFoldDB" id="A0A2M9HMV3"/>
<dbReference type="InterPro" id="IPR000326">
    <property type="entry name" value="PAP2/HPO"/>
</dbReference>
<accession>A0A2M9HMV3</accession>
<feature type="transmembrane region" description="Helical" evidence="1">
    <location>
        <begin position="322"/>
        <end position="349"/>
    </location>
</feature>
<evidence type="ECO:0000313" key="4">
    <source>
        <dbReference type="Proteomes" id="UP000229239"/>
    </source>
</evidence>
<feature type="transmembrane region" description="Helical" evidence="1">
    <location>
        <begin position="81"/>
        <end position="100"/>
    </location>
</feature>
<feature type="domain" description="Phosphatidic acid phosphatase type 2/haloperoxidase" evidence="2">
    <location>
        <begin position="176"/>
        <end position="271"/>
    </location>
</feature>
<name>A0A2M9HMV3_9BIFI</name>
<dbReference type="EMBL" id="PEBJ01000001">
    <property type="protein sequence ID" value="PJM78148.1"/>
    <property type="molecule type" value="Genomic_DNA"/>
</dbReference>
<feature type="transmembrane region" description="Helical" evidence="1">
    <location>
        <begin position="160"/>
        <end position="179"/>
    </location>
</feature>
<evidence type="ECO:0000256" key="1">
    <source>
        <dbReference type="SAM" id="Phobius"/>
    </source>
</evidence>
<dbReference type="Pfam" id="PF01569">
    <property type="entry name" value="PAP2"/>
    <property type="match status" value="1"/>
</dbReference>
<keyword evidence="4" id="KW-1185">Reference proteome</keyword>
<gene>
    <name evidence="3" type="ORF">CSQ86_00930</name>
</gene>
<dbReference type="Proteomes" id="UP000229239">
    <property type="component" value="Unassembled WGS sequence"/>
</dbReference>
<sequence length="379" mass="39922">MNDAQHPVIRDPHAPANMVDSMDFATQRAVHDPLAALGSAPGKERTAEPVVDFDRGLSYDLDRGLARLDPLTVRPRISSRVLCAVFGLLMIAAAFGIWWLCVHTENGQSYDEIVWKQLPSNLPGWASGVMNVVAQSWLVIAVSCVLGALGVVAAAVRRRWWLVGQIAVLAALCWASTLLKGVLPRPFIIQTDSPVVNSAPSGHTVLAAAAAVVLLIAVPRAVRALAAVVGGTWTVLVGVSVMVGQWHRTSDVLMSILLVVGLTLIVLAFTRTSGMDDPGRRVSSVSVQIVGSVLITGGLLLMLYSAYVIWQVLPGLNVIASWAVQGSIVSSVVGIIGVTALAFGLLLALRHITAAPLSRLGLIGAPPAPPVQGAQRGTR</sequence>
<protein>
    <submittedName>
        <fullName evidence="3">Phosphoesterase</fullName>
    </submittedName>
</protein>
<dbReference type="Gene3D" id="1.20.144.10">
    <property type="entry name" value="Phosphatidic acid phosphatase type 2/haloperoxidase"/>
    <property type="match status" value="1"/>
</dbReference>